<sequence>MVQSISDDIGSGQPKKRTTEALADGWIRRKRLRGKLRQTKLHSEPYDSPRSSRRSTPPVTVLAQDCNENGTNDSDGIECLPFARAHRNRDLSHSNIENKLDEKFSYLFTPPSTVSDCSSNRSRTFDEHSTASTGGYSSSPRSDSEGEAYTNKSDDVAGKEPPSKKSPQTSWGPSFLPPNEDALVTNDLSLVPNSDFIYEGDDTFNIIQYSGCEGNFDTTNLSSNPNLFDCLDRPLSSLSSSNTPPIRYVTEEQATQVVEQIQLRDPLYCLDSEVEKPKIPGNGTPDRLLYCTPAAQGKSDPTATPNSTAVATVITKESIAPQASIDIFMKKGSIENWNLGVSERPEHVEVHSPSTSTLMAAAEEDLEERVSHALSGNPALAGILLRKLKARLSFILPLFCEEEEVSPFESSPGCSYFGYERGTTRKRTSGSTPSSASKSTAGTLITTPATSADSGKDCDGDEDEDDELPKSQQRSQKRSRLSGDQERRRLRCHFHAKSPNTHIRKTCIMSGYLNIHNLRGHYEHHHTIIRCNKCFEEFEKKTEKNQHQRTCVADAPLPTLEAIDCDKTDELDEALSIFRTWRLESEDDEEMKNWIIKYKAEFVKNNMPSDDLYDSRELAKWYRMWRVLFPSLETPVPSPFQTGPVLLGDTNLERHLEVLQRVVESQIENGQPPPTGGTEQIAYYQEAIRTVYRITAPAPGSSAGSMSEGSQPIDGRPNSTSTPADSTGTTAQIHATTIDSSPSPRPRQAGRQKNVQVATPRTPVDSRSRAISASTPAAFALPSNLLPVAPHSSADNSGTKGGSPLIMRSGELSNSSGLEATPVLHSPDFPMRPQPPSPVPTHHEAARLTRSATHPGTMLPPPSRSRAGRSFGPQDPRLQKLHVQNRNYTFSPSSTTSEFPSGAATPLFDFIDHSWSEVSMPEEQSFIGCQFCWNQGRVETMDGSVEPCYSCQPPFH</sequence>
<evidence type="ECO:0000313" key="2">
    <source>
        <dbReference type="EMBL" id="PMD35152.1"/>
    </source>
</evidence>
<organism evidence="2 3">
    <name type="scientific">Hyaloscypha variabilis (strain UAMH 11265 / GT02V1 / F)</name>
    <name type="common">Meliniomyces variabilis</name>
    <dbReference type="NCBI Taxonomy" id="1149755"/>
    <lineage>
        <taxon>Eukaryota</taxon>
        <taxon>Fungi</taxon>
        <taxon>Dikarya</taxon>
        <taxon>Ascomycota</taxon>
        <taxon>Pezizomycotina</taxon>
        <taxon>Leotiomycetes</taxon>
        <taxon>Helotiales</taxon>
        <taxon>Hyaloscyphaceae</taxon>
        <taxon>Hyaloscypha</taxon>
        <taxon>Hyaloscypha variabilis</taxon>
    </lineage>
</organism>
<feature type="region of interest" description="Disordered" evidence="1">
    <location>
        <begin position="423"/>
        <end position="486"/>
    </location>
</feature>
<evidence type="ECO:0008006" key="4">
    <source>
        <dbReference type="Google" id="ProtNLM"/>
    </source>
</evidence>
<dbReference type="OrthoDB" id="3565113at2759"/>
<feature type="compositionally biased region" description="Polar residues" evidence="1">
    <location>
        <begin position="444"/>
        <end position="453"/>
    </location>
</feature>
<dbReference type="AlphaFoldDB" id="A0A2J6R9G2"/>
<protein>
    <recommendedName>
        <fullName evidence="4">C2H2-type domain-containing protein</fullName>
    </recommendedName>
</protein>
<feature type="region of interest" description="Disordered" evidence="1">
    <location>
        <begin position="790"/>
        <end position="876"/>
    </location>
</feature>
<feature type="compositionally biased region" description="Low complexity" evidence="1">
    <location>
        <begin position="699"/>
        <end position="712"/>
    </location>
</feature>
<dbReference type="EMBL" id="KZ613952">
    <property type="protein sequence ID" value="PMD35152.1"/>
    <property type="molecule type" value="Genomic_DNA"/>
</dbReference>
<dbReference type="Proteomes" id="UP000235786">
    <property type="component" value="Unassembled WGS sequence"/>
</dbReference>
<feature type="region of interest" description="Disordered" evidence="1">
    <location>
        <begin position="113"/>
        <end position="178"/>
    </location>
</feature>
<feature type="compositionally biased region" description="Basic and acidic residues" evidence="1">
    <location>
        <begin position="152"/>
        <end position="163"/>
    </location>
</feature>
<evidence type="ECO:0000313" key="3">
    <source>
        <dbReference type="Proteomes" id="UP000235786"/>
    </source>
</evidence>
<dbReference type="PANTHER" id="PTHR38166">
    <property type="entry name" value="C2H2-TYPE DOMAIN-CONTAINING PROTEIN-RELATED"/>
    <property type="match status" value="1"/>
</dbReference>
<dbReference type="PANTHER" id="PTHR38166:SF1">
    <property type="entry name" value="C2H2-TYPE DOMAIN-CONTAINING PROTEIN"/>
    <property type="match status" value="1"/>
</dbReference>
<gene>
    <name evidence="2" type="ORF">L207DRAFT_569738</name>
</gene>
<reference evidence="2 3" key="1">
    <citation type="submission" date="2016-04" db="EMBL/GenBank/DDBJ databases">
        <title>A degradative enzymes factory behind the ericoid mycorrhizal symbiosis.</title>
        <authorList>
            <consortium name="DOE Joint Genome Institute"/>
            <person name="Martino E."/>
            <person name="Morin E."/>
            <person name="Grelet G."/>
            <person name="Kuo A."/>
            <person name="Kohler A."/>
            <person name="Daghino S."/>
            <person name="Barry K."/>
            <person name="Choi C."/>
            <person name="Cichocki N."/>
            <person name="Clum A."/>
            <person name="Copeland A."/>
            <person name="Hainaut M."/>
            <person name="Haridas S."/>
            <person name="Labutti K."/>
            <person name="Lindquist E."/>
            <person name="Lipzen A."/>
            <person name="Khouja H.-R."/>
            <person name="Murat C."/>
            <person name="Ohm R."/>
            <person name="Olson A."/>
            <person name="Spatafora J."/>
            <person name="Veneault-Fourrey C."/>
            <person name="Henrissat B."/>
            <person name="Grigoriev I."/>
            <person name="Martin F."/>
            <person name="Perotto S."/>
        </authorList>
    </citation>
    <scope>NUCLEOTIDE SEQUENCE [LARGE SCALE GENOMIC DNA]</scope>
    <source>
        <strain evidence="2 3">F</strain>
    </source>
</reference>
<feature type="region of interest" description="Disordered" evidence="1">
    <location>
        <begin position="699"/>
        <end position="771"/>
    </location>
</feature>
<name>A0A2J6R9G2_HYAVF</name>
<evidence type="ECO:0000256" key="1">
    <source>
        <dbReference type="SAM" id="MobiDB-lite"/>
    </source>
</evidence>
<feature type="compositionally biased region" description="Basic residues" evidence="1">
    <location>
        <begin position="28"/>
        <end position="40"/>
    </location>
</feature>
<keyword evidence="3" id="KW-1185">Reference proteome</keyword>
<feature type="compositionally biased region" description="Polar residues" evidence="1">
    <location>
        <begin position="130"/>
        <end position="141"/>
    </location>
</feature>
<proteinExistence type="predicted"/>
<feature type="compositionally biased region" description="Pro residues" evidence="1">
    <location>
        <begin position="830"/>
        <end position="839"/>
    </location>
</feature>
<feature type="compositionally biased region" description="Polar residues" evidence="1">
    <location>
        <begin position="717"/>
        <end position="742"/>
    </location>
</feature>
<feature type="compositionally biased region" description="Polar residues" evidence="1">
    <location>
        <begin position="113"/>
        <end position="122"/>
    </location>
</feature>
<feature type="region of interest" description="Disordered" evidence="1">
    <location>
        <begin position="1"/>
        <end position="74"/>
    </location>
</feature>
<accession>A0A2J6R9G2</accession>
<feature type="compositionally biased region" description="Low complexity" evidence="1">
    <location>
        <begin position="429"/>
        <end position="443"/>
    </location>
</feature>